<comment type="similarity">
    <text evidence="1">Belongs to the UPF0386 family.</text>
</comment>
<organism evidence="2 3">
    <name type="scientific">Litorisediminicola beolgyonensis</name>
    <dbReference type="NCBI Taxonomy" id="1173614"/>
    <lineage>
        <taxon>Bacteria</taxon>
        <taxon>Pseudomonadati</taxon>
        <taxon>Pseudomonadota</taxon>
        <taxon>Alphaproteobacteria</taxon>
        <taxon>Rhodobacterales</taxon>
        <taxon>Paracoccaceae</taxon>
        <taxon>Litorisediminicola</taxon>
    </lineage>
</organism>
<sequence length="86" mass="9678">MNISKPEQRVLHVLAQGGAIDVERAPGGKVRSATCRTREGHILTDLTMAVFDRLRKRRFIRSHEGRPYRITRSGLGAVRAQLDNRG</sequence>
<evidence type="ECO:0000313" key="3">
    <source>
        <dbReference type="Proteomes" id="UP001597135"/>
    </source>
</evidence>
<dbReference type="Pfam" id="PF09857">
    <property type="entry name" value="YjhX_toxin"/>
    <property type="match status" value="1"/>
</dbReference>
<protein>
    <recommendedName>
        <fullName evidence="1">UPF0386 protein ACFQ4E_07595</fullName>
    </recommendedName>
</protein>
<comment type="caution">
    <text evidence="2">The sequence shown here is derived from an EMBL/GenBank/DDBJ whole genome shotgun (WGS) entry which is preliminary data.</text>
</comment>
<evidence type="ECO:0000313" key="2">
    <source>
        <dbReference type="EMBL" id="MFD1342276.1"/>
    </source>
</evidence>
<keyword evidence="3" id="KW-1185">Reference proteome</keyword>
<dbReference type="Proteomes" id="UP001597135">
    <property type="component" value="Unassembled WGS sequence"/>
</dbReference>
<proteinExistence type="inferred from homology"/>
<reference evidence="3" key="1">
    <citation type="journal article" date="2019" name="Int. J. Syst. Evol. Microbiol.">
        <title>The Global Catalogue of Microorganisms (GCM) 10K type strain sequencing project: providing services to taxonomists for standard genome sequencing and annotation.</title>
        <authorList>
            <consortium name="The Broad Institute Genomics Platform"/>
            <consortium name="The Broad Institute Genome Sequencing Center for Infectious Disease"/>
            <person name="Wu L."/>
            <person name="Ma J."/>
        </authorList>
    </citation>
    <scope>NUCLEOTIDE SEQUENCE [LARGE SCALE GENOMIC DNA]</scope>
    <source>
        <strain evidence="3">CCUG 62953</strain>
    </source>
</reference>
<dbReference type="RefSeq" id="WP_386802338.1">
    <property type="nucleotide sequence ID" value="NZ_JBHTMU010000010.1"/>
</dbReference>
<dbReference type="EMBL" id="JBHTMU010000010">
    <property type="protein sequence ID" value="MFD1342276.1"/>
    <property type="molecule type" value="Genomic_DNA"/>
</dbReference>
<accession>A0ABW3ZGH8</accession>
<dbReference type="HAMAP" id="MF_00827">
    <property type="entry name" value="UPF0386"/>
    <property type="match status" value="1"/>
</dbReference>
<dbReference type="NCBIfam" id="NF010240">
    <property type="entry name" value="PRK13687.1"/>
    <property type="match status" value="1"/>
</dbReference>
<gene>
    <name evidence="2" type="ORF">ACFQ4E_07595</name>
</gene>
<name>A0ABW3ZGH8_9RHOB</name>
<evidence type="ECO:0000256" key="1">
    <source>
        <dbReference type="HAMAP-Rule" id="MF_00827"/>
    </source>
</evidence>
<dbReference type="InterPro" id="IPR018654">
    <property type="entry name" value="YjhX_toxin"/>
</dbReference>